<dbReference type="PANTHER" id="PTHR43751:SF6">
    <property type="entry name" value="N-ACETYLGALACTOSAMINE-6-O-SULFATASE"/>
    <property type="match status" value="1"/>
</dbReference>
<dbReference type="SUPFAM" id="SSF53649">
    <property type="entry name" value="Alkaline phosphatase-like"/>
    <property type="match status" value="1"/>
</dbReference>
<dbReference type="InterPro" id="IPR052701">
    <property type="entry name" value="GAG_Ulvan_Degrading_Sulfatases"/>
</dbReference>
<keyword evidence="3" id="KW-0732">Signal</keyword>
<protein>
    <submittedName>
        <fullName evidence="5">Arylsulfatase A-like enzyme</fullName>
    </submittedName>
</protein>
<evidence type="ECO:0000313" key="6">
    <source>
        <dbReference type="Proteomes" id="UP000286246"/>
    </source>
</evidence>
<dbReference type="AlphaFoldDB" id="A0A420ARF6"/>
<keyword evidence="6" id="KW-1185">Reference proteome</keyword>
<name>A0A420ARF6_SPHD1</name>
<dbReference type="PROSITE" id="PS00149">
    <property type="entry name" value="SULFATASE_2"/>
    <property type="match status" value="1"/>
</dbReference>
<evidence type="ECO:0000256" key="2">
    <source>
        <dbReference type="ARBA" id="ARBA00022801"/>
    </source>
</evidence>
<gene>
    <name evidence="5" type="ORF">DFQ12_4223</name>
</gene>
<proteinExistence type="inferred from homology"/>
<dbReference type="RefSeq" id="WP_120260888.1">
    <property type="nucleotide sequence ID" value="NZ_RAPY01000004.1"/>
</dbReference>
<dbReference type="Proteomes" id="UP000286246">
    <property type="component" value="Unassembled WGS sequence"/>
</dbReference>
<reference evidence="5 6" key="1">
    <citation type="submission" date="2018-09" db="EMBL/GenBank/DDBJ databases">
        <title>Genomic Encyclopedia of Type Strains, Phase III (KMG-III): the genomes of soil and plant-associated and newly described type strains.</title>
        <authorList>
            <person name="Whitman W."/>
        </authorList>
    </citation>
    <scope>NUCLEOTIDE SEQUENCE [LARGE SCALE GENOMIC DNA]</scope>
    <source>
        <strain evidence="5 6">CECT 7938</strain>
    </source>
</reference>
<sequence length="507" mass="55395">MKKTLSLTILLSSSLAMTLPLTSFAQKLNKPNVIYIYADDLGFGDLSSYGAQQIETPNLDKLSHSGTRFTNAHSTSATCTPSRFALMTGTYPWRQTGTGILPGDAKLIVPTDKITLPKVFKNAGYATAIVGKWHMGLGSEVKKDWNAAIKPGPNDVGFDYSFIFPATADRVPTVFLENDRVVAAEANDPILVDYEKKIGNDPTGKEHPELLKMQSSPGQGHNQTIVNGIGRIGYMSGGTRARWVDEEVSTTFLHKAQDFISQHQDKPFFLYFCLTEPHVPRMPATQFRGKSKLGYRGDAILQLDWTVGQIQQQLQLLGMDKNTIIIFSSDNGPVLDDGYVDGAVAQLNGHQPAGPLRGGKYSIFEGGTRVPFIVSGQGVAKGKVSNALISQMDLLATSAQLVGVKLKADEAKDSKALLKTLTGEDPKGRSTMIQHAQTLAIVKDNWKYIAPSNGTAYMKLTDTETGNLPEDQLYDLKNDIGEKNNVAAKYPEKVNELKQLLEGERKK</sequence>
<dbReference type="OrthoDB" id="9764377at2"/>
<evidence type="ECO:0000259" key="4">
    <source>
        <dbReference type="Pfam" id="PF00884"/>
    </source>
</evidence>
<dbReference type="Gene3D" id="3.30.1120.10">
    <property type="match status" value="1"/>
</dbReference>
<comment type="similarity">
    <text evidence="1">Belongs to the sulfatase family.</text>
</comment>
<dbReference type="InterPro" id="IPR000917">
    <property type="entry name" value="Sulfatase_N"/>
</dbReference>
<dbReference type="Gene3D" id="3.40.720.10">
    <property type="entry name" value="Alkaline Phosphatase, subunit A"/>
    <property type="match status" value="1"/>
</dbReference>
<dbReference type="PROSITE" id="PS00523">
    <property type="entry name" value="SULFATASE_1"/>
    <property type="match status" value="1"/>
</dbReference>
<evidence type="ECO:0000256" key="3">
    <source>
        <dbReference type="SAM" id="SignalP"/>
    </source>
</evidence>
<comment type="caution">
    <text evidence="5">The sequence shown here is derived from an EMBL/GenBank/DDBJ whole genome shotgun (WGS) entry which is preliminary data.</text>
</comment>
<dbReference type="EMBL" id="RAPY01000004">
    <property type="protein sequence ID" value="RKE47064.1"/>
    <property type="molecule type" value="Genomic_DNA"/>
</dbReference>
<accession>A0A420ARF6</accession>
<evidence type="ECO:0000256" key="1">
    <source>
        <dbReference type="ARBA" id="ARBA00008779"/>
    </source>
</evidence>
<dbReference type="InterPro" id="IPR017850">
    <property type="entry name" value="Alkaline_phosphatase_core_sf"/>
</dbReference>
<dbReference type="GO" id="GO:0016787">
    <property type="term" value="F:hydrolase activity"/>
    <property type="evidence" value="ECO:0007669"/>
    <property type="project" value="UniProtKB-KW"/>
</dbReference>
<dbReference type="CDD" id="cd16143">
    <property type="entry name" value="ARS_like"/>
    <property type="match status" value="1"/>
</dbReference>
<dbReference type="InterPro" id="IPR024607">
    <property type="entry name" value="Sulfatase_CS"/>
</dbReference>
<evidence type="ECO:0000313" key="5">
    <source>
        <dbReference type="EMBL" id="RKE47064.1"/>
    </source>
</evidence>
<organism evidence="5 6">
    <name type="scientific">Sphingobacterium detergens</name>
    <dbReference type="NCBI Taxonomy" id="1145106"/>
    <lineage>
        <taxon>Bacteria</taxon>
        <taxon>Pseudomonadati</taxon>
        <taxon>Bacteroidota</taxon>
        <taxon>Sphingobacteriia</taxon>
        <taxon>Sphingobacteriales</taxon>
        <taxon>Sphingobacteriaceae</taxon>
        <taxon>Sphingobacterium</taxon>
    </lineage>
</organism>
<dbReference type="PANTHER" id="PTHR43751">
    <property type="entry name" value="SULFATASE"/>
    <property type="match status" value="1"/>
</dbReference>
<feature type="chain" id="PRO_5018994891" evidence="3">
    <location>
        <begin position="26"/>
        <end position="507"/>
    </location>
</feature>
<keyword evidence="2" id="KW-0378">Hydrolase</keyword>
<feature type="domain" description="Sulfatase N-terminal" evidence="4">
    <location>
        <begin position="31"/>
        <end position="404"/>
    </location>
</feature>
<feature type="signal peptide" evidence="3">
    <location>
        <begin position="1"/>
        <end position="25"/>
    </location>
</feature>
<dbReference type="Pfam" id="PF00884">
    <property type="entry name" value="Sulfatase"/>
    <property type="match status" value="1"/>
</dbReference>